<evidence type="ECO:0000256" key="4">
    <source>
        <dbReference type="ARBA" id="ARBA00022723"/>
    </source>
</evidence>
<evidence type="ECO:0000259" key="21">
    <source>
        <dbReference type="PROSITE" id="PS51194"/>
    </source>
</evidence>
<evidence type="ECO:0000256" key="10">
    <source>
        <dbReference type="ARBA" id="ARBA00022840"/>
    </source>
</evidence>
<dbReference type="GO" id="GO:0006309">
    <property type="term" value="P:apoptotic DNA fragmentation"/>
    <property type="evidence" value="ECO:0007669"/>
    <property type="project" value="TreeGrafter"/>
</dbReference>
<dbReference type="FunFam" id="1.10.1520.10:FF:000005">
    <property type="entry name" value="Putative endoribonuclease dicer"/>
    <property type="match status" value="1"/>
</dbReference>
<dbReference type="Pfam" id="PF02170">
    <property type="entry name" value="PAZ"/>
    <property type="match status" value="1"/>
</dbReference>
<evidence type="ECO:0000259" key="18">
    <source>
        <dbReference type="PROSITE" id="PS50142"/>
    </source>
</evidence>
<evidence type="ECO:0000256" key="15">
    <source>
        <dbReference type="ARBA" id="ARBA00035116"/>
    </source>
</evidence>
<accession>A0AA38IXL8</accession>
<dbReference type="SUPFAM" id="SSF54768">
    <property type="entry name" value="dsRNA-binding domain-like"/>
    <property type="match status" value="1"/>
</dbReference>
<dbReference type="PROSITE" id="PS51327">
    <property type="entry name" value="DICER_DSRBF"/>
    <property type="match status" value="1"/>
</dbReference>
<dbReference type="SUPFAM" id="SSF101690">
    <property type="entry name" value="PAZ domain"/>
    <property type="match status" value="1"/>
</dbReference>
<evidence type="ECO:0000256" key="16">
    <source>
        <dbReference type="PROSITE-ProRule" id="PRU00657"/>
    </source>
</evidence>
<dbReference type="Gene3D" id="3.30.160.380">
    <property type="entry name" value="Dicer dimerisation domain"/>
    <property type="match status" value="1"/>
</dbReference>
<evidence type="ECO:0000256" key="5">
    <source>
        <dbReference type="ARBA" id="ARBA00022737"/>
    </source>
</evidence>
<dbReference type="CDD" id="cd15903">
    <property type="entry name" value="Dicer_PBD"/>
    <property type="match status" value="1"/>
</dbReference>
<dbReference type="Proteomes" id="UP001168821">
    <property type="component" value="Unassembled WGS sequence"/>
</dbReference>
<keyword evidence="3" id="KW-0540">Nuclease</keyword>
<dbReference type="Gene3D" id="3.40.50.300">
    <property type="entry name" value="P-loop containing nucleotide triphosphate hydrolases"/>
    <property type="match status" value="2"/>
</dbReference>
<protein>
    <submittedName>
        <fullName evidence="23">Uncharacterized protein</fullName>
    </submittedName>
</protein>
<dbReference type="InterPro" id="IPR038248">
    <property type="entry name" value="Dicer_dimer_sf"/>
</dbReference>
<dbReference type="PANTHER" id="PTHR14950">
    <property type="entry name" value="DICER-RELATED"/>
    <property type="match status" value="1"/>
</dbReference>
<keyword evidence="24" id="KW-1185">Reference proteome</keyword>
<evidence type="ECO:0000256" key="3">
    <source>
        <dbReference type="ARBA" id="ARBA00022722"/>
    </source>
</evidence>
<feature type="domain" description="Helicase C-terminal" evidence="21">
    <location>
        <begin position="357"/>
        <end position="539"/>
    </location>
</feature>
<organism evidence="23 24">
    <name type="scientific">Zophobas morio</name>
    <dbReference type="NCBI Taxonomy" id="2755281"/>
    <lineage>
        <taxon>Eukaryota</taxon>
        <taxon>Metazoa</taxon>
        <taxon>Ecdysozoa</taxon>
        <taxon>Arthropoda</taxon>
        <taxon>Hexapoda</taxon>
        <taxon>Insecta</taxon>
        <taxon>Pterygota</taxon>
        <taxon>Neoptera</taxon>
        <taxon>Endopterygota</taxon>
        <taxon>Coleoptera</taxon>
        <taxon>Polyphaga</taxon>
        <taxon>Cucujiformia</taxon>
        <taxon>Tenebrionidae</taxon>
        <taxon>Zophobas</taxon>
    </lineage>
</organism>
<dbReference type="Pfam" id="PF03368">
    <property type="entry name" value="Dicer_dimer"/>
    <property type="match status" value="1"/>
</dbReference>
<evidence type="ECO:0000256" key="9">
    <source>
        <dbReference type="ARBA" id="ARBA00022806"/>
    </source>
</evidence>
<dbReference type="CDD" id="cd00593">
    <property type="entry name" value="RIBOc"/>
    <property type="match status" value="2"/>
</dbReference>
<keyword evidence="6" id="KW-0547">Nucleotide-binding</keyword>
<feature type="domain" description="Helicase ATP-binding" evidence="20">
    <location>
        <begin position="17"/>
        <end position="193"/>
    </location>
</feature>
<dbReference type="Pfam" id="PF20931">
    <property type="entry name" value="Dicer_platform"/>
    <property type="match status" value="1"/>
</dbReference>
<evidence type="ECO:0000259" key="20">
    <source>
        <dbReference type="PROSITE" id="PS51192"/>
    </source>
</evidence>
<keyword evidence="8" id="KW-0378">Hydrolase</keyword>
<name>A0AA38IXL8_9CUCU</name>
<evidence type="ECO:0000256" key="14">
    <source>
        <dbReference type="ARBA" id="ARBA00023211"/>
    </source>
</evidence>
<evidence type="ECO:0000256" key="13">
    <source>
        <dbReference type="ARBA" id="ARBA00023158"/>
    </source>
</evidence>
<dbReference type="InterPro" id="IPR027417">
    <property type="entry name" value="P-loop_NTPase"/>
</dbReference>
<comment type="caution">
    <text evidence="23">The sequence shown here is derived from an EMBL/GenBank/DDBJ whole genome shotgun (WGS) entry which is preliminary data.</text>
</comment>
<evidence type="ECO:0000256" key="1">
    <source>
        <dbReference type="ARBA" id="ARBA00001936"/>
    </source>
</evidence>
<feature type="domain" description="DRBM" evidence="17">
    <location>
        <begin position="1592"/>
        <end position="1614"/>
    </location>
</feature>
<dbReference type="InterPro" id="IPR005034">
    <property type="entry name" value="Dicer_dimerisation"/>
</dbReference>
<dbReference type="FunFam" id="3.40.50.300:FF:000628">
    <property type="entry name" value="Endoribonuclease Dicer"/>
    <property type="match status" value="1"/>
</dbReference>
<dbReference type="SMART" id="SM00490">
    <property type="entry name" value="HELICc"/>
    <property type="match status" value="1"/>
</dbReference>
<comment type="cofactor">
    <cofactor evidence="1">
        <name>Mn(2+)</name>
        <dbReference type="ChEBI" id="CHEBI:29035"/>
    </cofactor>
</comment>
<keyword evidence="10" id="KW-0067">ATP-binding</keyword>
<dbReference type="Gene3D" id="3.30.160.20">
    <property type="match status" value="1"/>
</dbReference>
<evidence type="ECO:0000313" key="23">
    <source>
        <dbReference type="EMBL" id="KAJ3665477.1"/>
    </source>
</evidence>
<dbReference type="GO" id="GO:0005524">
    <property type="term" value="F:ATP binding"/>
    <property type="evidence" value="ECO:0007669"/>
    <property type="project" value="UniProtKB-KW"/>
</dbReference>
<dbReference type="Pfam" id="PF00636">
    <property type="entry name" value="Ribonuclease_3"/>
    <property type="match status" value="2"/>
</dbReference>
<keyword evidence="11" id="KW-0460">Magnesium</keyword>
<dbReference type="GO" id="GO:0030422">
    <property type="term" value="P:siRNA processing"/>
    <property type="evidence" value="ECO:0007669"/>
    <property type="project" value="InterPro"/>
</dbReference>
<dbReference type="Gene3D" id="2.170.260.10">
    <property type="entry name" value="paz domain"/>
    <property type="match status" value="1"/>
</dbReference>
<feature type="domain" description="PAZ" evidence="19">
    <location>
        <begin position="842"/>
        <end position="954"/>
    </location>
</feature>
<dbReference type="SMART" id="SM00487">
    <property type="entry name" value="DEXDc"/>
    <property type="match status" value="1"/>
</dbReference>
<dbReference type="Pfam" id="PF20932">
    <property type="entry name" value="Dicer_dsRBD"/>
    <property type="match status" value="1"/>
</dbReference>
<evidence type="ECO:0000256" key="8">
    <source>
        <dbReference type="ARBA" id="ARBA00022801"/>
    </source>
</evidence>
<dbReference type="PROSITE" id="PS50137">
    <property type="entry name" value="DS_RBD"/>
    <property type="match status" value="1"/>
</dbReference>
<comment type="similarity">
    <text evidence="15 16">Belongs to the helicase family. Dicer subfamily.</text>
</comment>
<dbReference type="FunFam" id="3.30.160.380:FF:000001">
    <property type="entry name" value="Endoribonuclease dicer-like 1"/>
    <property type="match status" value="1"/>
</dbReference>
<dbReference type="PROSITE" id="PS00517">
    <property type="entry name" value="RNASE_3_1"/>
    <property type="match status" value="1"/>
</dbReference>
<dbReference type="GO" id="GO:0070578">
    <property type="term" value="C:RISC-loading complex"/>
    <property type="evidence" value="ECO:0007669"/>
    <property type="project" value="TreeGrafter"/>
</dbReference>
<evidence type="ECO:0000313" key="24">
    <source>
        <dbReference type="Proteomes" id="UP001168821"/>
    </source>
</evidence>
<dbReference type="InterPro" id="IPR014720">
    <property type="entry name" value="dsRBD_dom"/>
</dbReference>
<dbReference type="PROSITE" id="PS51192">
    <property type="entry name" value="HELICASE_ATP_BIND_1"/>
    <property type="match status" value="1"/>
</dbReference>
<feature type="domain" description="RNase III" evidence="18">
    <location>
        <begin position="1123"/>
        <end position="1314"/>
    </location>
</feature>
<dbReference type="Gene3D" id="1.10.1520.10">
    <property type="entry name" value="Ribonuclease III domain"/>
    <property type="match status" value="2"/>
</dbReference>
<keyword evidence="9" id="KW-0347">Helicase</keyword>
<reference evidence="23" key="1">
    <citation type="journal article" date="2023" name="G3 (Bethesda)">
        <title>Whole genome assemblies of Zophobas morio and Tenebrio molitor.</title>
        <authorList>
            <person name="Kaur S."/>
            <person name="Stinson S.A."/>
            <person name="diCenzo G.C."/>
        </authorList>
    </citation>
    <scope>NUCLEOTIDE SEQUENCE</scope>
    <source>
        <strain evidence="23">QUZm001</strain>
    </source>
</reference>
<evidence type="ECO:0000259" key="17">
    <source>
        <dbReference type="PROSITE" id="PS50137"/>
    </source>
</evidence>
<dbReference type="GO" id="GO:0005634">
    <property type="term" value="C:nucleus"/>
    <property type="evidence" value="ECO:0007669"/>
    <property type="project" value="TreeGrafter"/>
</dbReference>
<dbReference type="InterPro" id="IPR003100">
    <property type="entry name" value="PAZ_dom"/>
</dbReference>
<dbReference type="GO" id="GO:0003723">
    <property type="term" value="F:RNA binding"/>
    <property type="evidence" value="ECO:0007669"/>
    <property type="project" value="UniProtKB-UniRule"/>
</dbReference>
<dbReference type="InterPro" id="IPR036085">
    <property type="entry name" value="PAZ_dom_sf"/>
</dbReference>
<dbReference type="PROSITE" id="PS51194">
    <property type="entry name" value="HELICASE_CTER"/>
    <property type="match status" value="1"/>
</dbReference>
<keyword evidence="5" id="KW-0677">Repeat</keyword>
<dbReference type="InterPro" id="IPR048512">
    <property type="entry name" value="Dicer_platform"/>
</dbReference>
<evidence type="ECO:0000256" key="2">
    <source>
        <dbReference type="ARBA" id="ARBA00001946"/>
    </source>
</evidence>
<evidence type="ECO:0000256" key="7">
    <source>
        <dbReference type="ARBA" id="ARBA00022759"/>
    </source>
</evidence>
<dbReference type="InterPro" id="IPR000999">
    <property type="entry name" value="RNase_III_dom"/>
</dbReference>
<comment type="cofactor">
    <cofactor evidence="2">
        <name>Mg(2+)</name>
        <dbReference type="ChEBI" id="CHEBI:18420"/>
    </cofactor>
</comment>
<proteinExistence type="inferred from homology"/>
<evidence type="ECO:0000259" key="19">
    <source>
        <dbReference type="PROSITE" id="PS50821"/>
    </source>
</evidence>
<evidence type="ECO:0000256" key="11">
    <source>
        <dbReference type="ARBA" id="ARBA00022842"/>
    </source>
</evidence>
<sequence>MDDEEEKLIPRNYQMELMKIAISQNTIIYLPTGSGKTFIAIMVLKHLSDSLSKPYNEGGKISCILVNSVTLVDQHAKYVRDHTIFTVGAYSGEMNLDFWKKEEWSEQFNKHQVVIMTSQILVNLINNSFIDLRKINLLIFDECHQGVEDQPMRQVMKNFQNYGEQPRILGLTATLLNGNCKLSKVMEEVKSLETTYHSKVATVDGLDEVVGYSTNPQELFKICKASDPSGVDNLVIARLERLIKTLQAVKVEDCSNNVNLLSDNLKPLEPIDVLKRLRNLISDLVIHIKMLGTFGGYKACLSYMIQVERIKKHCQDTVIFIVLNNVMTVIGWAKTVFKNAMKNSSKIDMLRIFSSDKVIKLFEILHEYKSKSEEELCCLIFVKRRFTAKIIHHILQHLREADQSFNHLVSNFVVGNNNNPYNDSRESLFISKKNREVLNSFVNKEINVLVSSNVLEEGVDIPKCTLVIKFDKSEDYRSYIQSKGRARHKKSLYYTILEQDIVIKFREKYNEFVQIEKILNELLIGKNAERESPNTQAINNMYNEDEFPPYYVNGPNSAQVNMTSAISLLCRYCTSLSNDQYTIYAPEWYLEKNELGIRVVILLPIVCPIIESIKGPFMRNKKNAKRGAALAACIKLHKIGELDDDLLPVRREFNEEDVSYLFEHWPKEKEGDAGNKKKKRLHDKEISESIKGKLQPDRPLYLHVIKLNPTYSRTEDFNQATIYDLYKTSLCFGILSPKPLPELCKFPVFDSTGTIEVDIKANVKQIVLTNNELMQLREFHYLIFNDLLEILKNFLIFDNNGTNSETLLVVPVQDAIDVFIDFDVVREHKTLKNKLEHASSERMNLQVNEETYLRKIVSPWYRTQPTMYVVTRVCIEKSPKSPFPNQEYSNFASYYDDKHSLRILNEDQPLLLVKGLSKKLNVFKPRGREGKRKKEKRYEELEEYLIPEFVIKQEFPSCLWIQARFLPSILSRLVYLLRIRQLQLTIGRDIGVKQKYLENCPPMQVDMHLLNYFPDDAQLAAENETTASSIESSYLPIELSSSLTQQYNKDFASKMLESDYSWKNLEEPKDIERDINVTVMDIEYYETFISQRASKQTRLLKNDSPLKNVPAITYNKEFEEKHLSVLEIQFDNQSPNLCSLYQALTAAEANDIVNLERLETLGDSFLKVIASLYILFKFPHYNEGKATTLKGKIVSNRNLFYLAVKKNLGGILKNNDFSPNDEWVPPCFCIPQALNNDIKNKRCSINSLFKCDVLSEEQTSGVLSLSTISREEVTNDEENSYPSMCSFLNKQYVSDKTLADSVEALLGAYFLNGGITGGVKFLEWIEILPSSENVLNLIHTTDINPVVNAKATSENILFHIPQWREIEKRLGYRFKNHAFLLQALTHSSYSPNRITQSYERLEFVGDAILDFLITCYIYEHCGYLHPGEVTDLRSALVNNNTFASLVVRCGFHKFLLMINSKLQTHIDKFADYLANRNYVIDDEVLILLEEEDLKIAEHVDVPKVLGDIFEALAGAVYLDSNRDLKTVWKVFYRIMWKEIDLFSKNVPKNIIRRLYECHTAYPRFSNAFETDNKKTMVSLQFMCEGRKNCVHGCGTNKALAKRAAAKIALRVLKM</sequence>
<evidence type="ECO:0000259" key="22">
    <source>
        <dbReference type="PROSITE" id="PS51327"/>
    </source>
</evidence>
<dbReference type="InterPro" id="IPR044441">
    <property type="entry name" value="DICER_DSRM"/>
</dbReference>
<dbReference type="InterPro" id="IPR001650">
    <property type="entry name" value="Helicase_C-like"/>
</dbReference>
<dbReference type="GO" id="GO:0004386">
    <property type="term" value="F:helicase activity"/>
    <property type="evidence" value="ECO:0007669"/>
    <property type="project" value="UniProtKB-KW"/>
</dbReference>
<dbReference type="GO" id="GO:0031054">
    <property type="term" value="P:pre-miRNA processing"/>
    <property type="evidence" value="ECO:0007669"/>
    <property type="project" value="InterPro"/>
</dbReference>
<keyword evidence="14" id="KW-0464">Manganese</keyword>
<evidence type="ECO:0000256" key="12">
    <source>
        <dbReference type="ARBA" id="ARBA00022884"/>
    </source>
</evidence>
<dbReference type="SMART" id="SM00535">
    <property type="entry name" value="RIBOc"/>
    <property type="match status" value="2"/>
</dbReference>
<dbReference type="PANTHER" id="PTHR14950:SF37">
    <property type="entry name" value="ENDORIBONUCLEASE DICER"/>
    <property type="match status" value="1"/>
</dbReference>
<keyword evidence="4" id="KW-0479">Metal-binding</keyword>
<dbReference type="GO" id="GO:0004525">
    <property type="term" value="F:ribonuclease III activity"/>
    <property type="evidence" value="ECO:0007669"/>
    <property type="project" value="InterPro"/>
</dbReference>
<dbReference type="Pfam" id="PF00271">
    <property type="entry name" value="Helicase_C"/>
    <property type="match status" value="1"/>
</dbReference>
<dbReference type="GO" id="GO:0004530">
    <property type="term" value="F:deoxyribonuclease I activity"/>
    <property type="evidence" value="ECO:0007669"/>
    <property type="project" value="TreeGrafter"/>
</dbReference>
<keyword evidence="7" id="KW-0255">Endonuclease</keyword>
<feature type="domain" description="RNase III" evidence="18">
    <location>
        <begin position="1363"/>
        <end position="1521"/>
    </location>
</feature>
<keyword evidence="13" id="KW-0943">RNA-mediated gene silencing</keyword>
<dbReference type="GO" id="GO:0046872">
    <property type="term" value="F:metal ion binding"/>
    <property type="evidence" value="ECO:0007669"/>
    <property type="project" value="UniProtKB-KW"/>
</dbReference>
<dbReference type="SMART" id="SM00949">
    <property type="entry name" value="PAZ"/>
    <property type="match status" value="1"/>
</dbReference>
<dbReference type="InterPro" id="IPR014001">
    <property type="entry name" value="Helicase_ATP-bd"/>
</dbReference>
<dbReference type="EMBL" id="JALNTZ010000001">
    <property type="protein sequence ID" value="KAJ3665477.1"/>
    <property type="molecule type" value="Genomic_DNA"/>
</dbReference>
<dbReference type="PROSITE" id="PS50821">
    <property type="entry name" value="PAZ"/>
    <property type="match status" value="1"/>
</dbReference>
<gene>
    <name evidence="23" type="ORF">Zmor_000970</name>
</gene>
<dbReference type="CDD" id="cd18034">
    <property type="entry name" value="DEXHc_dicer"/>
    <property type="match status" value="1"/>
</dbReference>
<dbReference type="PROSITE" id="PS50142">
    <property type="entry name" value="RNASE_3_2"/>
    <property type="match status" value="2"/>
</dbReference>
<dbReference type="InterPro" id="IPR048513">
    <property type="entry name" value="Dicer_PBD"/>
</dbReference>
<dbReference type="SUPFAM" id="SSF69065">
    <property type="entry name" value="RNase III domain-like"/>
    <property type="match status" value="2"/>
</dbReference>
<feature type="domain" description="Dicer dsRNA-binding fold" evidence="22">
    <location>
        <begin position="565"/>
        <end position="656"/>
    </location>
</feature>
<keyword evidence="12 16" id="KW-0694">RNA-binding</keyword>
<dbReference type="InterPro" id="IPR006935">
    <property type="entry name" value="Helicase/UvrB_N"/>
</dbReference>
<dbReference type="Pfam" id="PF04851">
    <property type="entry name" value="ResIII"/>
    <property type="match status" value="1"/>
</dbReference>
<dbReference type="InterPro" id="IPR036389">
    <property type="entry name" value="RNase_III_sf"/>
</dbReference>
<evidence type="ECO:0000256" key="6">
    <source>
        <dbReference type="ARBA" id="ARBA00022741"/>
    </source>
</evidence>
<dbReference type="GO" id="GO:0005737">
    <property type="term" value="C:cytoplasm"/>
    <property type="evidence" value="ECO:0007669"/>
    <property type="project" value="TreeGrafter"/>
</dbReference>
<dbReference type="GO" id="GO:0003677">
    <property type="term" value="F:DNA binding"/>
    <property type="evidence" value="ECO:0007669"/>
    <property type="project" value="InterPro"/>
</dbReference>
<dbReference type="SUPFAM" id="SSF52540">
    <property type="entry name" value="P-loop containing nucleoside triphosphate hydrolases"/>
    <property type="match status" value="1"/>
</dbReference>